<keyword evidence="9" id="KW-0406">Ion transport</keyword>
<evidence type="ECO:0000256" key="10">
    <source>
        <dbReference type="ARBA" id="ARBA00023136"/>
    </source>
</evidence>
<reference evidence="14 15" key="1">
    <citation type="submission" date="2018-06" db="EMBL/GenBank/DDBJ databases">
        <title>Extensive metabolic versatility and redundancy in microbially diverse, dynamic hydrothermal sediments.</title>
        <authorList>
            <person name="Dombrowski N."/>
            <person name="Teske A."/>
            <person name="Baker B.J."/>
        </authorList>
    </citation>
    <scope>NUCLEOTIDE SEQUENCE [LARGE SCALE GENOMIC DNA]</scope>
    <source>
        <strain evidence="14">B66_G16</strain>
    </source>
</reference>
<dbReference type="PANTHER" id="PTHR48086:SF3">
    <property type="entry name" value="SODIUM_PROLINE SYMPORTER"/>
    <property type="match status" value="1"/>
</dbReference>
<dbReference type="InterPro" id="IPR050277">
    <property type="entry name" value="Sodium:Solute_Symporter"/>
</dbReference>
<feature type="transmembrane region" description="Helical" evidence="13">
    <location>
        <begin position="334"/>
        <end position="352"/>
    </location>
</feature>
<evidence type="ECO:0000256" key="13">
    <source>
        <dbReference type="SAM" id="Phobius"/>
    </source>
</evidence>
<keyword evidence="7 13" id="KW-1133">Transmembrane helix</keyword>
<evidence type="ECO:0000256" key="12">
    <source>
        <dbReference type="RuleBase" id="RU362091"/>
    </source>
</evidence>
<dbReference type="PANTHER" id="PTHR48086">
    <property type="entry name" value="SODIUM/PROLINE SYMPORTER-RELATED"/>
    <property type="match status" value="1"/>
</dbReference>
<dbReference type="Gene3D" id="1.20.1730.10">
    <property type="entry name" value="Sodium/glucose cotransporter"/>
    <property type="match status" value="1"/>
</dbReference>
<evidence type="ECO:0000256" key="9">
    <source>
        <dbReference type="ARBA" id="ARBA00023065"/>
    </source>
</evidence>
<dbReference type="AlphaFoldDB" id="A0A497EQD4"/>
<dbReference type="GO" id="GO:0006814">
    <property type="term" value="P:sodium ion transport"/>
    <property type="evidence" value="ECO:0007669"/>
    <property type="project" value="UniProtKB-KW"/>
</dbReference>
<feature type="transmembrane region" description="Helical" evidence="13">
    <location>
        <begin position="45"/>
        <end position="68"/>
    </location>
</feature>
<feature type="transmembrane region" description="Helical" evidence="13">
    <location>
        <begin position="74"/>
        <end position="93"/>
    </location>
</feature>
<dbReference type="InterPro" id="IPR038377">
    <property type="entry name" value="Na/Glc_symporter_sf"/>
</dbReference>
<dbReference type="GO" id="GO:0046942">
    <property type="term" value="P:carboxylic acid transport"/>
    <property type="evidence" value="ECO:0007669"/>
    <property type="project" value="UniProtKB-ARBA"/>
</dbReference>
<evidence type="ECO:0000313" key="14">
    <source>
        <dbReference type="EMBL" id="RLE49437.1"/>
    </source>
</evidence>
<protein>
    <recommendedName>
        <fullName evidence="16">Sodium:solute symporter family protein</fullName>
    </recommendedName>
</protein>
<feature type="transmembrane region" description="Helical" evidence="13">
    <location>
        <begin position="382"/>
        <end position="403"/>
    </location>
</feature>
<keyword evidence="8" id="KW-0915">Sodium</keyword>
<comment type="subcellular location">
    <subcellularLocation>
        <location evidence="1">Cell membrane</location>
        <topology evidence="1">Multi-pass membrane protein</topology>
    </subcellularLocation>
</comment>
<keyword evidence="6" id="KW-0769">Symport</keyword>
<sequence>MIGLAEAAVLAYFALMLVIGAYGAQKVKTVADFVAASRKLGFWMFCLLMASSLMSGMTALGVAGLGYLSGYANWWEQLAVPSALAVAIILYGVKLNPLAHKYNYLTLQDYLAHRYNDKRYIRGISGMVSAFVSTVYLIGQYVAIGIVVKVVLGWEYWQGCLLATIVVVLYVLAGGLISVAWTSFLQGLILLFGILLLTPPLINSVGGWVALNEKLAMITSGPFAKWLTMPWGPWEVPLVSPMFNFTLFGLAVLLGLSVAPHIINNVIVFKEPKYVKWAPLAVFLISLPVLVSVKLIGMAGRVAVWEGWLSLPAHPVVAGSKWQDMILPMLAKQVLPYSVFVFIAVIILAAVMSTTDRLMLTVATNIGYDIFKNMLKPTAKDYVVNWISRLTVIVLGVIVYILALTPPPLIAWLIWTALGVMFTTWFPVVVAGLYWRRANRPGAIAGMLAGFVGTIVAGYVAAKPPIGLGIPLKLFGAPFYFPLVGFITSLVALIIVSLLTRPEPEQILNETMTGVRAKRTT</sequence>
<evidence type="ECO:0000313" key="15">
    <source>
        <dbReference type="Proteomes" id="UP000278475"/>
    </source>
</evidence>
<keyword evidence="11" id="KW-0739">Sodium transport</keyword>
<dbReference type="PROSITE" id="PS00457">
    <property type="entry name" value="NA_SOLUT_SYMP_2"/>
    <property type="match status" value="1"/>
</dbReference>
<evidence type="ECO:0000256" key="1">
    <source>
        <dbReference type="ARBA" id="ARBA00004651"/>
    </source>
</evidence>
<dbReference type="InterPro" id="IPR001734">
    <property type="entry name" value="Na/solute_symporter"/>
</dbReference>
<feature type="transmembrane region" description="Helical" evidence="13">
    <location>
        <begin position="238"/>
        <end position="259"/>
    </location>
</feature>
<keyword evidence="4" id="KW-1003">Cell membrane</keyword>
<evidence type="ECO:0000256" key="7">
    <source>
        <dbReference type="ARBA" id="ARBA00022989"/>
    </source>
</evidence>
<comment type="similarity">
    <text evidence="2 12">Belongs to the sodium:solute symporter (SSF) (TC 2.A.21) family.</text>
</comment>
<dbReference type="EMBL" id="QMQV01000035">
    <property type="protein sequence ID" value="RLE49437.1"/>
    <property type="molecule type" value="Genomic_DNA"/>
</dbReference>
<evidence type="ECO:0000256" key="3">
    <source>
        <dbReference type="ARBA" id="ARBA00022448"/>
    </source>
</evidence>
<evidence type="ECO:0000256" key="8">
    <source>
        <dbReference type="ARBA" id="ARBA00023053"/>
    </source>
</evidence>
<dbReference type="GO" id="GO:0005886">
    <property type="term" value="C:plasma membrane"/>
    <property type="evidence" value="ECO:0007669"/>
    <property type="project" value="UniProtKB-SubCell"/>
</dbReference>
<dbReference type="GO" id="GO:0015293">
    <property type="term" value="F:symporter activity"/>
    <property type="evidence" value="ECO:0007669"/>
    <property type="project" value="UniProtKB-KW"/>
</dbReference>
<gene>
    <name evidence="14" type="ORF">DRJ31_04900</name>
</gene>
<dbReference type="InterPro" id="IPR018212">
    <property type="entry name" value="Na/solute_symporter_CS"/>
</dbReference>
<name>A0A497EQD4_9CREN</name>
<feature type="transmembrane region" description="Helical" evidence="13">
    <location>
        <begin position="156"/>
        <end position="181"/>
    </location>
</feature>
<feature type="transmembrane region" description="Helical" evidence="13">
    <location>
        <begin position="6"/>
        <end position="24"/>
    </location>
</feature>
<feature type="transmembrane region" description="Helical" evidence="13">
    <location>
        <begin position="124"/>
        <end position="144"/>
    </location>
</feature>
<evidence type="ECO:0000256" key="5">
    <source>
        <dbReference type="ARBA" id="ARBA00022692"/>
    </source>
</evidence>
<comment type="caution">
    <text evidence="14">The sequence shown here is derived from an EMBL/GenBank/DDBJ whole genome shotgun (WGS) entry which is preliminary data.</text>
</comment>
<feature type="transmembrane region" description="Helical" evidence="13">
    <location>
        <begin position="480"/>
        <end position="499"/>
    </location>
</feature>
<dbReference type="Proteomes" id="UP000278475">
    <property type="component" value="Unassembled WGS sequence"/>
</dbReference>
<keyword evidence="5 13" id="KW-0812">Transmembrane</keyword>
<dbReference type="Pfam" id="PF00474">
    <property type="entry name" value="SSF"/>
    <property type="match status" value="1"/>
</dbReference>
<feature type="transmembrane region" description="Helical" evidence="13">
    <location>
        <begin position="188"/>
        <end position="211"/>
    </location>
</feature>
<keyword evidence="3" id="KW-0813">Transport</keyword>
<proteinExistence type="inferred from homology"/>
<keyword evidence="10 13" id="KW-0472">Membrane</keyword>
<dbReference type="CDD" id="cd10322">
    <property type="entry name" value="SLC5sbd"/>
    <property type="match status" value="1"/>
</dbReference>
<evidence type="ECO:0000256" key="6">
    <source>
        <dbReference type="ARBA" id="ARBA00022847"/>
    </source>
</evidence>
<feature type="transmembrane region" description="Helical" evidence="13">
    <location>
        <begin position="280"/>
        <end position="304"/>
    </location>
</feature>
<evidence type="ECO:0000256" key="4">
    <source>
        <dbReference type="ARBA" id="ARBA00022475"/>
    </source>
</evidence>
<accession>A0A497EQD4</accession>
<evidence type="ECO:0008006" key="16">
    <source>
        <dbReference type="Google" id="ProtNLM"/>
    </source>
</evidence>
<feature type="transmembrane region" description="Helical" evidence="13">
    <location>
        <begin position="442"/>
        <end position="460"/>
    </location>
</feature>
<evidence type="ECO:0000256" key="2">
    <source>
        <dbReference type="ARBA" id="ARBA00006434"/>
    </source>
</evidence>
<evidence type="ECO:0000256" key="11">
    <source>
        <dbReference type="ARBA" id="ARBA00023201"/>
    </source>
</evidence>
<dbReference type="PROSITE" id="PS50283">
    <property type="entry name" value="NA_SOLUT_SYMP_3"/>
    <property type="match status" value="1"/>
</dbReference>
<organism evidence="14 15">
    <name type="scientific">Thermoproteota archaeon</name>
    <dbReference type="NCBI Taxonomy" id="2056631"/>
    <lineage>
        <taxon>Archaea</taxon>
        <taxon>Thermoproteota</taxon>
    </lineage>
</organism>
<feature type="transmembrane region" description="Helical" evidence="13">
    <location>
        <begin position="409"/>
        <end position="435"/>
    </location>
</feature>